<dbReference type="InterPro" id="IPR036976">
    <property type="entry name" value="RimM_N_sf"/>
</dbReference>
<comment type="similarity">
    <text evidence="5">Belongs to the RimM family.</text>
</comment>
<reference evidence="8" key="1">
    <citation type="journal article" date="2020" name="mSystems">
        <title>Genome- and Community-Level Interaction Insights into Carbon Utilization and Element Cycling Functions of Hydrothermarchaeota in Hydrothermal Sediment.</title>
        <authorList>
            <person name="Zhou Z."/>
            <person name="Liu Y."/>
            <person name="Xu W."/>
            <person name="Pan J."/>
            <person name="Luo Z.H."/>
            <person name="Li M."/>
        </authorList>
    </citation>
    <scope>NUCLEOTIDE SEQUENCE [LARGE SCALE GENOMIC DNA]</scope>
    <source>
        <strain evidence="8">HyVt-115</strain>
    </source>
</reference>
<comment type="function">
    <text evidence="5">An accessory protein needed during the final step in the assembly of 30S ribosomal subunit, possibly for assembly of the head region. Essential for efficient processing of 16S rRNA. May be needed both before and after RbfA during the maturation of 16S rRNA. It has affinity for free ribosomal 30S subunits but not for 70S ribosomes.</text>
</comment>
<evidence type="ECO:0000256" key="2">
    <source>
        <dbReference type="ARBA" id="ARBA00022517"/>
    </source>
</evidence>
<dbReference type="InterPro" id="IPR056792">
    <property type="entry name" value="PRC_RimM"/>
</dbReference>
<dbReference type="HAMAP" id="MF_00014">
    <property type="entry name" value="Ribosome_mat_RimM"/>
    <property type="match status" value="1"/>
</dbReference>
<comment type="caution">
    <text evidence="8">The sequence shown here is derived from an EMBL/GenBank/DDBJ whole genome shotgun (WGS) entry which is preliminary data.</text>
</comment>
<evidence type="ECO:0000256" key="5">
    <source>
        <dbReference type="HAMAP-Rule" id="MF_00014"/>
    </source>
</evidence>
<dbReference type="PANTHER" id="PTHR33692">
    <property type="entry name" value="RIBOSOME MATURATION FACTOR RIMM"/>
    <property type="match status" value="1"/>
</dbReference>
<dbReference type="GO" id="GO:0042274">
    <property type="term" value="P:ribosomal small subunit biogenesis"/>
    <property type="evidence" value="ECO:0007669"/>
    <property type="project" value="UniProtKB-UniRule"/>
</dbReference>
<dbReference type="Proteomes" id="UP000885690">
    <property type="component" value="Unassembled WGS sequence"/>
</dbReference>
<dbReference type="GO" id="GO:0005737">
    <property type="term" value="C:cytoplasm"/>
    <property type="evidence" value="ECO:0007669"/>
    <property type="project" value="UniProtKB-SubCell"/>
</dbReference>
<dbReference type="PANTHER" id="PTHR33692:SF1">
    <property type="entry name" value="RIBOSOME MATURATION FACTOR RIMM"/>
    <property type="match status" value="1"/>
</dbReference>
<dbReference type="Gene3D" id="2.30.30.240">
    <property type="entry name" value="PRC-barrel domain"/>
    <property type="match status" value="1"/>
</dbReference>
<dbReference type="GO" id="GO:0043022">
    <property type="term" value="F:ribosome binding"/>
    <property type="evidence" value="ECO:0007669"/>
    <property type="project" value="InterPro"/>
</dbReference>
<evidence type="ECO:0000256" key="1">
    <source>
        <dbReference type="ARBA" id="ARBA00022490"/>
    </source>
</evidence>
<dbReference type="AlphaFoldDB" id="A0A7C0U5J9"/>
<dbReference type="Pfam" id="PF24986">
    <property type="entry name" value="PRC_RimM"/>
    <property type="match status" value="1"/>
</dbReference>
<dbReference type="GO" id="GO:0006364">
    <property type="term" value="P:rRNA processing"/>
    <property type="evidence" value="ECO:0007669"/>
    <property type="project" value="UniProtKB-UniRule"/>
</dbReference>
<name>A0A7C0U5J9_9BACT</name>
<evidence type="ECO:0000259" key="7">
    <source>
        <dbReference type="Pfam" id="PF24986"/>
    </source>
</evidence>
<comment type="subcellular location">
    <subcellularLocation>
        <location evidence="5">Cytoplasm</location>
    </subcellularLocation>
</comment>
<dbReference type="SUPFAM" id="SSF50346">
    <property type="entry name" value="PRC-barrel domain"/>
    <property type="match status" value="1"/>
</dbReference>
<dbReference type="InterPro" id="IPR011033">
    <property type="entry name" value="PRC_barrel-like_sf"/>
</dbReference>
<gene>
    <name evidence="5 8" type="primary">rimM</name>
    <name evidence="8" type="ORF">ENF32_01090</name>
</gene>
<evidence type="ECO:0000256" key="3">
    <source>
        <dbReference type="ARBA" id="ARBA00022552"/>
    </source>
</evidence>
<keyword evidence="1 5" id="KW-0963">Cytoplasm</keyword>
<protein>
    <recommendedName>
        <fullName evidence="5">Ribosome maturation factor RimM</fullName>
    </recommendedName>
</protein>
<organism evidence="8">
    <name type="scientific">Thermosulfidibacter takaii</name>
    <dbReference type="NCBI Taxonomy" id="412593"/>
    <lineage>
        <taxon>Bacteria</taxon>
        <taxon>Pseudomonadati</taxon>
        <taxon>Thermosulfidibacterota</taxon>
        <taxon>Thermosulfidibacteria</taxon>
        <taxon>Thermosulfidibacterales</taxon>
        <taxon>Thermosulfidibacteraceae</taxon>
    </lineage>
</organism>
<accession>A0A7C0U5J9</accession>
<evidence type="ECO:0000259" key="6">
    <source>
        <dbReference type="Pfam" id="PF01782"/>
    </source>
</evidence>
<feature type="domain" description="Ribosome maturation factor RimM PRC barrel" evidence="7">
    <location>
        <begin position="137"/>
        <end position="204"/>
    </location>
</feature>
<sequence length="205" mass="22881">MRDSGVGFSPFGRLGFSSDGVNGSCGPFFFFGRWPLGSKKEWVALSRLVKAHGVRGEVRGVLLTDVLENFQGRTIIRWSRGGEVRELEIEGIRPHGTLLLFKFKGVDDRGAAQELVGGTLEIPLDELVPLPPGEYYWYQLLGLKVYTEEGEFLGVLEEIMETAGHDVYVVRKEGQEILLPAIKEVVRAILLEEGRMVVHLLEGLR</sequence>
<dbReference type="GO" id="GO:0005840">
    <property type="term" value="C:ribosome"/>
    <property type="evidence" value="ECO:0007669"/>
    <property type="project" value="InterPro"/>
</dbReference>
<keyword evidence="3 5" id="KW-0698">rRNA processing</keyword>
<dbReference type="InterPro" id="IPR002676">
    <property type="entry name" value="RimM_N"/>
</dbReference>
<feature type="domain" description="RimM N-terminal" evidence="6">
    <location>
        <begin position="47"/>
        <end position="125"/>
    </location>
</feature>
<keyword evidence="4 5" id="KW-0143">Chaperone</keyword>
<evidence type="ECO:0000313" key="8">
    <source>
        <dbReference type="EMBL" id="HDD52648.1"/>
    </source>
</evidence>
<dbReference type="NCBIfam" id="TIGR02273">
    <property type="entry name" value="16S_RimM"/>
    <property type="match status" value="1"/>
</dbReference>
<dbReference type="InterPro" id="IPR009000">
    <property type="entry name" value="Transl_B-barrel_sf"/>
</dbReference>
<proteinExistence type="inferred from homology"/>
<dbReference type="SUPFAM" id="SSF50447">
    <property type="entry name" value="Translation proteins"/>
    <property type="match status" value="1"/>
</dbReference>
<comment type="subunit">
    <text evidence="5">Binds ribosomal protein uS19.</text>
</comment>
<dbReference type="EMBL" id="DQWS01000044">
    <property type="protein sequence ID" value="HDD52648.1"/>
    <property type="molecule type" value="Genomic_DNA"/>
</dbReference>
<keyword evidence="2 5" id="KW-0690">Ribosome biogenesis</keyword>
<evidence type="ECO:0000256" key="4">
    <source>
        <dbReference type="ARBA" id="ARBA00023186"/>
    </source>
</evidence>
<comment type="domain">
    <text evidence="5">The PRC barrel domain binds ribosomal protein uS19.</text>
</comment>
<dbReference type="InterPro" id="IPR011961">
    <property type="entry name" value="RimM"/>
</dbReference>
<dbReference type="Pfam" id="PF01782">
    <property type="entry name" value="RimM"/>
    <property type="match status" value="1"/>
</dbReference>
<dbReference type="Gene3D" id="2.40.30.60">
    <property type="entry name" value="RimM"/>
    <property type="match status" value="1"/>
</dbReference>